<comment type="pathway">
    <text evidence="2">Isoprenoid biosynthesis; dimethylallyl diphosphate biosynthesis; dimethylallyl diphosphate from isopentenyl diphosphate: step 1/1.</text>
</comment>
<evidence type="ECO:0000256" key="10">
    <source>
        <dbReference type="ARBA" id="ARBA00023229"/>
    </source>
</evidence>
<dbReference type="AlphaFoldDB" id="A0A1J5TKI8"/>
<dbReference type="Proteomes" id="UP000183375">
    <property type="component" value="Unassembled WGS sequence"/>
</dbReference>
<evidence type="ECO:0000256" key="2">
    <source>
        <dbReference type="ARBA" id="ARBA00004826"/>
    </source>
</evidence>
<dbReference type="PROSITE" id="PS51462">
    <property type="entry name" value="NUDIX"/>
    <property type="match status" value="1"/>
</dbReference>
<comment type="cofactor">
    <cofactor evidence="1">
        <name>Mg(2+)</name>
        <dbReference type="ChEBI" id="CHEBI:18420"/>
    </cofactor>
</comment>
<evidence type="ECO:0000313" key="13">
    <source>
        <dbReference type="EMBL" id="OIR20651.1"/>
    </source>
</evidence>
<keyword evidence="5" id="KW-0444">Lipid biosynthesis</keyword>
<dbReference type="InterPro" id="IPR000086">
    <property type="entry name" value="NUDIX_hydrolase_dom"/>
</dbReference>
<proteinExistence type="inferred from homology"/>
<name>A0A1J5TKI8_9ARCH</name>
<evidence type="ECO:0000256" key="9">
    <source>
        <dbReference type="ARBA" id="ARBA00023098"/>
    </source>
</evidence>
<keyword evidence="10" id="KW-0414">Isoprene biosynthesis</keyword>
<evidence type="ECO:0000256" key="4">
    <source>
        <dbReference type="ARBA" id="ARBA00012057"/>
    </source>
</evidence>
<evidence type="ECO:0000313" key="14">
    <source>
        <dbReference type="Proteomes" id="UP000183375"/>
    </source>
</evidence>
<keyword evidence="11 13" id="KW-0413">Isomerase</keyword>
<evidence type="ECO:0000256" key="3">
    <source>
        <dbReference type="ARBA" id="ARBA00007579"/>
    </source>
</evidence>
<evidence type="ECO:0000256" key="7">
    <source>
        <dbReference type="ARBA" id="ARBA00022842"/>
    </source>
</evidence>
<dbReference type="Gene3D" id="3.90.79.10">
    <property type="entry name" value="Nucleoside Triphosphate Pyrophosphohydrolase"/>
    <property type="match status" value="1"/>
</dbReference>
<keyword evidence="9" id="KW-0443">Lipid metabolism</keyword>
<evidence type="ECO:0000256" key="8">
    <source>
        <dbReference type="ARBA" id="ARBA00022955"/>
    </source>
</evidence>
<dbReference type="PIRSF" id="PIRSF018427">
    <property type="entry name" value="Isopntndiph_ism"/>
    <property type="match status" value="1"/>
</dbReference>
<dbReference type="FunFam" id="3.90.79.10:FF:000012">
    <property type="entry name" value="Isopentenyl-diphosphate Delta-isomerase 1"/>
    <property type="match status" value="1"/>
</dbReference>
<gene>
    <name evidence="13" type="ORF">BEU01_01310</name>
</gene>
<organism evidence="13 14">
    <name type="scientific">Marine Group III euryarchaeote CG-Epi4</name>
    <dbReference type="NCBI Taxonomy" id="1888998"/>
    <lineage>
        <taxon>Archaea</taxon>
        <taxon>Methanobacteriati</taxon>
        <taxon>Thermoplasmatota</taxon>
        <taxon>Thermoplasmata</taxon>
        <taxon>Candidatus Thermoprofundales</taxon>
    </lineage>
</organism>
<evidence type="ECO:0000256" key="11">
    <source>
        <dbReference type="ARBA" id="ARBA00023235"/>
    </source>
</evidence>
<keyword evidence="7" id="KW-0460">Magnesium</keyword>
<comment type="caution">
    <text evidence="13">The sequence shown here is derived from an EMBL/GenBank/DDBJ whole genome shotgun (WGS) entry which is preliminary data.</text>
</comment>
<dbReference type="GO" id="GO:0046872">
    <property type="term" value="F:metal ion binding"/>
    <property type="evidence" value="ECO:0007669"/>
    <property type="project" value="UniProtKB-KW"/>
</dbReference>
<dbReference type="PANTHER" id="PTHR10885:SF0">
    <property type="entry name" value="ISOPENTENYL-DIPHOSPHATE DELTA-ISOMERASE"/>
    <property type="match status" value="1"/>
</dbReference>
<dbReference type="GO" id="GO:0050992">
    <property type="term" value="P:dimethylallyl diphosphate biosynthetic process"/>
    <property type="evidence" value="ECO:0007669"/>
    <property type="project" value="UniProtKB-UniPathway"/>
</dbReference>
<evidence type="ECO:0000256" key="6">
    <source>
        <dbReference type="ARBA" id="ARBA00022723"/>
    </source>
</evidence>
<dbReference type="NCBIfam" id="TIGR02150">
    <property type="entry name" value="IPP_isom_1"/>
    <property type="match status" value="1"/>
</dbReference>
<dbReference type="GO" id="GO:0006694">
    <property type="term" value="P:steroid biosynthetic process"/>
    <property type="evidence" value="ECO:0007669"/>
    <property type="project" value="UniProtKB-KW"/>
</dbReference>
<dbReference type="EC" id="5.3.3.2" evidence="4"/>
<accession>A0A1J5TKI8</accession>
<dbReference type="GO" id="GO:0005737">
    <property type="term" value="C:cytoplasm"/>
    <property type="evidence" value="ECO:0007669"/>
    <property type="project" value="TreeGrafter"/>
</dbReference>
<evidence type="ECO:0000256" key="5">
    <source>
        <dbReference type="ARBA" id="ARBA00022516"/>
    </source>
</evidence>
<protein>
    <recommendedName>
        <fullName evidence="4">isopentenyl-diphosphate Delta-isomerase</fullName>
        <ecNumber evidence="4">5.3.3.2</ecNumber>
    </recommendedName>
</protein>
<dbReference type="CDD" id="cd02885">
    <property type="entry name" value="NUDIX_IPP_Isomerase"/>
    <property type="match status" value="1"/>
</dbReference>
<dbReference type="Pfam" id="PF00293">
    <property type="entry name" value="NUDIX"/>
    <property type="match status" value="1"/>
</dbReference>
<dbReference type="SUPFAM" id="SSF55811">
    <property type="entry name" value="Nudix"/>
    <property type="match status" value="1"/>
</dbReference>
<comment type="similarity">
    <text evidence="3">Belongs to the IPP isomerase type 1 family.</text>
</comment>
<dbReference type="GO" id="GO:0004452">
    <property type="term" value="F:isopentenyl-diphosphate delta-isomerase activity"/>
    <property type="evidence" value="ECO:0007669"/>
    <property type="project" value="UniProtKB-EC"/>
</dbReference>
<dbReference type="EMBL" id="MIYX01000020">
    <property type="protein sequence ID" value="OIR20651.1"/>
    <property type="molecule type" value="Genomic_DNA"/>
</dbReference>
<feature type="domain" description="Nudix hydrolase" evidence="12">
    <location>
        <begin position="47"/>
        <end position="195"/>
    </location>
</feature>
<dbReference type="InterPro" id="IPR011876">
    <property type="entry name" value="IsopentenylPP_isomerase_typ1"/>
</dbReference>
<sequence length="226" mass="26200">MIVENSELQGYDEAQKEMMDENCIIVDKNDHIVGRDSKVNCHLNEGKLHRAFSVLIFDSADRLLIQQRANEKITFPSIWANSCCSHPLYQNGEEEDVKGAKKAAVRKLTQELGILPSEIQSEDLNFITKMHYKARADQKWIEHEVDYIFALKKDVKIDPNPNEIQRTKYVDVKELNELFEKSNDNGVEIGPWFRLIRDNFLNEIWKSLDSLDAISDNKVHHMGEVK</sequence>
<dbReference type="NCBIfam" id="NF002995">
    <property type="entry name" value="PRK03759.1"/>
    <property type="match status" value="1"/>
</dbReference>
<dbReference type="PANTHER" id="PTHR10885">
    <property type="entry name" value="ISOPENTENYL-DIPHOSPHATE DELTA-ISOMERASE"/>
    <property type="match status" value="1"/>
</dbReference>
<reference evidence="13 14" key="1">
    <citation type="submission" date="2016-08" db="EMBL/GenBank/DDBJ databases">
        <title>New Insights into Marine Group III Euryarchaeota, from dark to light.</title>
        <authorList>
            <person name="Haro-Moreno J.M."/>
            <person name="Rodriguez-Valera F."/>
            <person name="Lopez-Garcia P."/>
            <person name="Moreira D."/>
            <person name="Martin-Cuadrado A.B."/>
        </authorList>
    </citation>
    <scope>NUCLEOTIDE SEQUENCE [LARGE SCALE GENOMIC DNA]</scope>
    <source>
        <strain evidence="13">CG-Epi4</strain>
    </source>
</reference>
<keyword evidence="6" id="KW-0479">Metal-binding</keyword>
<evidence type="ECO:0000256" key="1">
    <source>
        <dbReference type="ARBA" id="ARBA00001946"/>
    </source>
</evidence>
<dbReference type="UniPathway" id="UPA00059">
    <property type="reaction ID" value="UER00104"/>
</dbReference>
<keyword evidence="8" id="KW-0752">Steroid biosynthesis</keyword>
<dbReference type="GO" id="GO:0009240">
    <property type="term" value="P:isopentenyl diphosphate biosynthetic process"/>
    <property type="evidence" value="ECO:0007669"/>
    <property type="project" value="TreeGrafter"/>
</dbReference>
<evidence type="ECO:0000259" key="12">
    <source>
        <dbReference type="PROSITE" id="PS51462"/>
    </source>
</evidence>
<dbReference type="InterPro" id="IPR015797">
    <property type="entry name" value="NUDIX_hydrolase-like_dom_sf"/>
</dbReference>